<comment type="caution">
    <text evidence="5">The sequence shown here is derived from an EMBL/GenBank/DDBJ whole genome shotgun (WGS) entry which is preliminary data.</text>
</comment>
<evidence type="ECO:0000256" key="2">
    <source>
        <dbReference type="ARBA" id="ARBA00006411"/>
    </source>
</evidence>
<evidence type="ECO:0000256" key="3">
    <source>
        <dbReference type="ARBA" id="ARBA00022490"/>
    </source>
</evidence>
<keyword evidence="3" id="KW-0963">Cytoplasm</keyword>
<dbReference type="EMBL" id="VOBR01000005">
    <property type="protein sequence ID" value="TWP52461.1"/>
    <property type="molecule type" value="Genomic_DNA"/>
</dbReference>
<comment type="similarity">
    <text evidence="2">Belongs to the EspG family.</text>
</comment>
<evidence type="ECO:0000256" key="1">
    <source>
        <dbReference type="ARBA" id="ARBA00004496"/>
    </source>
</evidence>
<dbReference type="Pfam" id="PF14011">
    <property type="entry name" value="ESX-1_EspG"/>
    <property type="match status" value="1"/>
</dbReference>
<organism evidence="5 6">
    <name type="scientific">Lentzea tibetensis</name>
    <dbReference type="NCBI Taxonomy" id="2591470"/>
    <lineage>
        <taxon>Bacteria</taxon>
        <taxon>Bacillati</taxon>
        <taxon>Actinomycetota</taxon>
        <taxon>Actinomycetes</taxon>
        <taxon>Pseudonocardiales</taxon>
        <taxon>Pseudonocardiaceae</taxon>
        <taxon>Lentzea</taxon>
    </lineage>
</organism>
<proteinExistence type="inferred from homology"/>
<dbReference type="Proteomes" id="UP000316639">
    <property type="component" value="Unassembled WGS sequence"/>
</dbReference>
<gene>
    <name evidence="5" type="ORF">FKR81_09005</name>
</gene>
<dbReference type="InterPro" id="IPR025734">
    <property type="entry name" value="EspG"/>
</dbReference>
<evidence type="ECO:0000313" key="6">
    <source>
        <dbReference type="Proteomes" id="UP000316639"/>
    </source>
</evidence>
<reference evidence="5 6" key="1">
    <citation type="submission" date="2019-07" db="EMBL/GenBank/DDBJ databases">
        <title>Lentzea xizangensis sp. nov., isolated from Qinghai-Tibetan Plateau Soils.</title>
        <authorList>
            <person name="Huang J."/>
        </authorList>
    </citation>
    <scope>NUCLEOTIDE SEQUENCE [LARGE SCALE GENOMIC DNA]</scope>
    <source>
        <strain evidence="5 6">FXJ1.1311</strain>
    </source>
</reference>
<dbReference type="OrthoDB" id="3675768at2"/>
<dbReference type="AlphaFoldDB" id="A0A563EYA5"/>
<comment type="subcellular location">
    <subcellularLocation>
        <location evidence="1">Cytoplasm</location>
    </subcellularLocation>
</comment>
<keyword evidence="6" id="KW-1185">Reference proteome</keyword>
<name>A0A563EYA5_9PSEU</name>
<accession>A0A563EYA5</accession>
<sequence>MTEPGGKVLRSRVAVPVVALYTAWQAAGLPQLHRALIAQIDFDEDQLAEGDLSGLNALARNSWGALEQLGLARGGQIHPDLASTLRLIAEATTEYYAFFSHEDSQTCTALTVRNGDEAVRVVLTPDNTFVLEPIRPEDAAQALIAALPPTPPGKGGPISLPGDALEAKPQRYEDTGSFMQQSRPTSTPHDQQVQQLRKIMSEQRTGGGQLYAAWRDSRGRKQRCENPLTFFDTISGRYITQKTSGWLNVMPGDFTTLARLTAELPA</sequence>
<protein>
    <submittedName>
        <fullName evidence="5">ESX secretion-associated protein EspG</fullName>
    </submittedName>
</protein>
<evidence type="ECO:0000313" key="5">
    <source>
        <dbReference type="EMBL" id="TWP52461.1"/>
    </source>
</evidence>
<evidence type="ECO:0000256" key="4">
    <source>
        <dbReference type="ARBA" id="ARBA00023186"/>
    </source>
</evidence>
<keyword evidence="4" id="KW-0143">Chaperone</keyword>